<feature type="domain" description="RapZ-like N-terminal" evidence="5">
    <location>
        <begin position="1"/>
        <end position="154"/>
    </location>
</feature>
<evidence type="ECO:0000313" key="7">
    <source>
        <dbReference type="EMBL" id="MSS13506.1"/>
    </source>
</evidence>
<evidence type="ECO:0000256" key="2">
    <source>
        <dbReference type="ARBA" id="ARBA00022840"/>
    </source>
</evidence>
<reference evidence="7 8" key="1">
    <citation type="submission" date="2019-08" db="EMBL/GenBank/DDBJ databases">
        <title>In-depth cultivation of the pig gut microbiome towards novel bacterial diversity and tailored functional studies.</title>
        <authorList>
            <person name="Wylensek D."/>
            <person name="Hitch T.C.A."/>
            <person name="Clavel T."/>
        </authorList>
    </citation>
    <scope>NUCLEOTIDE SEQUENCE [LARGE SCALE GENOMIC DNA]</scope>
    <source>
        <strain evidence="7 8">Oil+RF-744-WCA-WT-11</strain>
    </source>
</reference>
<accession>A0A6L5X3G5</accession>
<dbReference type="AlphaFoldDB" id="A0A6L5X3G5"/>
<keyword evidence="8" id="KW-1185">Reference proteome</keyword>
<feature type="binding site" evidence="4">
    <location>
        <begin position="8"/>
        <end position="15"/>
    </location>
    <ligand>
        <name>ATP</name>
        <dbReference type="ChEBI" id="CHEBI:30616"/>
    </ligand>
</feature>
<keyword evidence="2 4" id="KW-0067">ATP-binding</keyword>
<comment type="caution">
    <text evidence="7">The sequence shown here is derived from an EMBL/GenBank/DDBJ whole genome shotgun (WGS) entry which is preliminary data.</text>
</comment>
<dbReference type="Pfam" id="PF03668">
    <property type="entry name" value="RapZ-like_N"/>
    <property type="match status" value="1"/>
</dbReference>
<dbReference type="PANTHER" id="PTHR30448:SF0">
    <property type="entry name" value="RNASE ADAPTER PROTEIN RAPZ"/>
    <property type="match status" value="1"/>
</dbReference>
<feature type="domain" description="RapZ C-terminal" evidence="6">
    <location>
        <begin position="163"/>
        <end position="281"/>
    </location>
</feature>
<dbReference type="Pfam" id="PF22740">
    <property type="entry name" value="PapZ_C"/>
    <property type="match status" value="1"/>
</dbReference>
<evidence type="ECO:0000256" key="1">
    <source>
        <dbReference type="ARBA" id="ARBA00022741"/>
    </source>
</evidence>
<dbReference type="InterPro" id="IPR053930">
    <property type="entry name" value="RapZ-like_N"/>
</dbReference>
<protein>
    <submittedName>
        <fullName evidence="7">RNase adapter RapZ</fullName>
    </submittedName>
</protein>
<organism evidence="7 8">
    <name type="scientific">Porcincola intestinalis</name>
    <dbReference type="NCBI Taxonomy" id="2606632"/>
    <lineage>
        <taxon>Bacteria</taxon>
        <taxon>Bacillati</taxon>
        <taxon>Bacillota</taxon>
        <taxon>Clostridia</taxon>
        <taxon>Lachnospirales</taxon>
        <taxon>Lachnospiraceae</taxon>
        <taxon>Porcincola</taxon>
    </lineage>
</organism>
<dbReference type="SUPFAM" id="SSF52540">
    <property type="entry name" value="P-loop containing nucleoside triphosphate hydrolases"/>
    <property type="match status" value="1"/>
</dbReference>
<dbReference type="NCBIfam" id="NF003828">
    <property type="entry name" value="PRK05416.1"/>
    <property type="match status" value="1"/>
</dbReference>
<dbReference type="Proteomes" id="UP000481852">
    <property type="component" value="Unassembled WGS sequence"/>
</dbReference>
<dbReference type="GO" id="GO:0005525">
    <property type="term" value="F:GTP binding"/>
    <property type="evidence" value="ECO:0007669"/>
    <property type="project" value="UniProtKB-UniRule"/>
</dbReference>
<keyword evidence="3 4" id="KW-0342">GTP-binding</keyword>
<dbReference type="HAMAP" id="MF_00636">
    <property type="entry name" value="RapZ_like"/>
    <property type="match status" value="1"/>
</dbReference>
<dbReference type="InterPro" id="IPR027417">
    <property type="entry name" value="P-loop_NTPase"/>
</dbReference>
<dbReference type="EMBL" id="VULZ01000001">
    <property type="protein sequence ID" value="MSS13506.1"/>
    <property type="molecule type" value="Genomic_DNA"/>
</dbReference>
<keyword evidence="1 4" id="KW-0547">Nucleotide-binding</keyword>
<gene>
    <name evidence="7" type="primary">rapZ</name>
    <name evidence="7" type="ORF">FYJ35_00305</name>
</gene>
<name>A0A6L5X3G5_9FIRM</name>
<feature type="binding site" evidence="4">
    <location>
        <begin position="59"/>
        <end position="62"/>
    </location>
    <ligand>
        <name>GTP</name>
        <dbReference type="ChEBI" id="CHEBI:37565"/>
    </ligand>
</feature>
<dbReference type="PANTHER" id="PTHR30448">
    <property type="entry name" value="RNASE ADAPTER PROTEIN RAPZ"/>
    <property type="match status" value="1"/>
</dbReference>
<dbReference type="GO" id="GO:0005524">
    <property type="term" value="F:ATP binding"/>
    <property type="evidence" value="ECO:0007669"/>
    <property type="project" value="UniProtKB-UniRule"/>
</dbReference>
<evidence type="ECO:0000256" key="4">
    <source>
        <dbReference type="HAMAP-Rule" id="MF_00636"/>
    </source>
</evidence>
<proteinExistence type="inferred from homology"/>
<dbReference type="InterPro" id="IPR053931">
    <property type="entry name" value="RapZ_C"/>
</dbReference>
<dbReference type="InterPro" id="IPR005337">
    <property type="entry name" value="RapZ-like"/>
</dbReference>
<evidence type="ECO:0000313" key="8">
    <source>
        <dbReference type="Proteomes" id="UP000481852"/>
    </source>
</evidence>
<evidence type="ECO:0000259" key="5">
    <source>
        <dbReference type="Pfam" id="PF03668"/>
    </source>
</evidence>
<evidence type="ECO:0000256" key="3">
    <source>
        <dbReference type="ARBA" id="ARBA00023134"/>
    </source>
</evidence>
<evidence type="ECO:0000259" key="6">
    <source>
        <dbReference type="Pfam" id="PF22740"/>
    </source>
</evidence>
<sequence>MRFVIVTGMSGSGKTAALKMLEDDDYFCVDNLPLELIGKFAELAGNPAQEYSKVAVGFDSRSMLRGHSVEDFFRTMKPYSYEILYLDCGDQELVRRYKATRRIHPLAGTGRIEAGIAKERKLLEPLRLRADYVIDTSDMLTRQLQQEIGHIFLENPGEGNLLLSILSFGFKFGIPSDADLVFDVRFLPNPFYVEELKHKTGNDKDVQAYVCQNGEADTFLQKLTDLLEYLIPKYELEGKRQLTIAVGCTGGKHRSVTMANRLNEYFETNGKYPVVLLHRDITR</sequence>
<dbReference type="RefSeq" id="WP_154521465.1">
    <property type="nucleotide sequence ID" value="NZ_VULZ01000001.1"/>
</dbReference>
<dbReference type="PIRSF" id="PIRSF005052">
    <property type="entry name" value="P-loopkin"/>
    <property type="match status" value="1"/>
</dbReference>